<dbReference type="PANTHER" id="PTHR33393:SF12">
    <property type="entry name" value="CAPSULE BIOSYNTHESIS PROTEIN CAPA"/>
    <property type="match status" value="1"/>
</dbReference>
<comment type="similarity">
    <text evidence="1">Belongs to the CapA family.</text>
</comment>
<sequence length="441" mass="49430">MNQKRRKMTRRERERIMRKRARAKRRHRRMRKLAFYAKRLNYKHLTIFLAAIFVFLFSINSFIVKPIVSVLQDKPSVTTTVKKKTVKKKTPAAPSFEVNFKAVGDNVVHESAYKYANKMAGSPNEYDFSSIYSPIQSDLKNADLSFINQETIMGGGTPSGYPKFNTPDTMMNSLSSLGVDVVNANTNHTLDQGASGVAHMISLFKAQKKMMLLGIATNKSDYDTINYIEKNGLKFAFLSYTFGTNRSSTNRYNVKLFDTALIKKEIATAKANADFVIVSAHWGIEYTSTTNVLQDTYAKIFNQAGADVVIGTHPHVIQKMQWLTSAAGHKTLVAYSLGNFMSAQTTEARLLGGMLSCKFTKKNNVKSISNVEWIPLFTHIEASGISSGVINDISNMKIYKVKDYNDELAKKHILNKSSTKVTKASLTASTKRVIKQFTIDV</sequence>
<dbReference type="AlphaFoldDB" id="A0A0R2HG33"/>
<dbReference type="Pfam" id="PF09587">
    <property type="entry name" value="PGA_cap"/>
    <property type="match status" value="1"/>
</dbReference>
<dbReference type="PATRIC" id="fig|1410657.5.peg.23"/>
<keyword evidence="4" id="KW-1185">Reference proteome</keyword>
<dbReference type="Gene3D" id="3.60.21.10">
    <property type="match status" value="1"/>
</dbReference>
<dbReference type="Proteomes" id="UP000051841">
    <property type="component" value="Unassembled WGS sequence"/>
</dbReference>
<evidence type="ECO:0000313" key="4">
    <source>
        <dbReference type="Proteomes" id="UP000051841"/>
    </source>
</evidence>
<name>A0A0R2HG33_9FIRM</name>
<dbReference type="EMBL" id="JQBL01000001">
    <property type="protein sequence ID" value="KRN51406.1"/>
    <property type="molecule type" value="Genomic_DNA"/>
</dbReference>
<dbReference type="SMART" id="SM00854">
    <property type="entry name" value="PGA_cap"/>
    <property type="match status" value="1"/>
</dbReference>
<evidence type="ECO:0000256" key="1">
    <source>
        <dbReference type="ARBA" id="ARBA00005662"/>
    </source>
</evidence>
<dbReference type="PANTHER" id="PTHR33393">
    <property type="entry name" value="POLYGLUTAMINE SYNTHESIS ACCESSORY PROTEIN RV0574C-RELATED"/>
    <property type="match status" value="1"/>
</dbReference>
<dbReference type="CDD" id="cd07381">
    <property type="entry name" value="MPP_CapA"/>
    <property type="match status" value="1"/>
</dbReference>
<feature type="domain" description="Capsule synthesis protein CapA" evidence="2">
    <location>
        <begin position="99"/>
        <end position="344"/>
    </location>
</feature>
<protein>
    <submittedName>
        <fullName evidence="3">PGA biosynthesis protein CapA</fullName>
    </submittedName>
</protein>
<gene>
    <name evidence="3" type="ORF">IV49_GL000023</name>
</gene>
<proteinExistence type="inferred from homology"/>
<reference evidence="3 4" key="1">
    <citation type="journal article" date="2015" name="Genome Announc.">
        <title>Expanding the biotechnology potential of lactobacilli through comparative genomics of 213 strains and associated genera.</title>
        <authorList>
            <person name="Sun Z."/>
            <person name="Harris H.M."/>
            <person name="McCann A."/>
            <person name="Guo C."/>
            <person name="Argimon S."/>
            <person name="Zhang W."/>
            <person name="Yang X."/>
            <person name="Jeffery I.B."/>
            <person name="Cooney J.C."/>
            <person name="Kagawa T.F."/>
            <person name="Liu W."/>
            <person name="Song Y."/>
            <person name="Salvetti E."/>
            <person name="Wrobel A."/>
            <person name="Rasinkangas P."/>
            <person name="Parkhill J."/>
            <person name="Rea M.C."/>
            <person name="O'Sullivan O."/>
            <person name="Ritari J."/>
            <person name="Douillard F.P."/>
            <person name="Paul Ross R."/>
            <person name="Yang R."/>
            <person name="Briner A.E."/>
            <person name="Felis G.E."/>
            <person name="de Vos W.M."/>
            <person name="Barrangou R."/>
            <person name="Klaenhammer T.R."/>
            <person name="Caufield P.W."/>
            <person name="Cui Y."/>
            <person name="Zhang H."/>
            <person name="O'Toole P.W."/>
        </authorList>
    </citation>
    <scope>NUCLEOTIDE SEQUENCE [LARGE SCALE GENOMIC DNA]</scope>
    <source>
        <strain evidence="3 4">DSM 20405</strain>
    </source>
</reference>
<accession>A0A0R2HG33</accession>
<dbReference type="RefSeq" id="WP_051654445.1">
    <property type="nucleotide sequence ID" value="NZ_JQBL01000001.1"/>
</dbReference>
<dbReference type="InterPro" id="IPR019079">
    <property type="entry name" value="Capsule_synth_CapA"/>
</dbReference>
<dbReference type="InterPro" id="IPR029052">
    <property type="entry name" value="Metallo-depent_PP-like"/>
</dbReference>
<comment type="caution">
    <text evidence="3">The sequence shown here is derived from an EMBL/GenBank/DDBJ whole genome shotgun (WGS) entry which is preliminary data.</text>
</comment>
<evidence type="ECO:0000313" key="3">
    <source>
        <dbReference type="EMBL" id="KRN51406.1"/>
    </source>
</evidence>
<dbReference type="SUPFAM" id="SSF56300">
    <property type="entry name" value="Metallo-dependent phosphatases"/>
    <property type="match status" value="1"/>
</dbReference>
<evidence type="ECO:0000259" key="2">
    <source>
        <dbReference type="SMART" id="SM00854"/>
    </source>
</evidence>
<dbReference type="InterPro" id="IPR052169">
    <property type="entry name" value="CW_Biosynth-Accessory"/>
</dbReference>
<organism evidence="3 4">
    <name type="scientific">Kandleria vitulina DSM 20405</name>
    <dbReference type="NCBI Taxonomy" id="1410657"/>
    <lineage>
        <taxon>Bacteria</taxon>
        <taxon>Bacillati</taxon>
        <taxon>Bacillota</taxon>
        <taxon>Erysipelotrichia</taxon>
        <taxon>Erysipelotrichales</taxon>
        <taxon>Coprobacillaceae</taxon>
        <taxon>Kandleria</taxon>
    </lineage>
</organism>